<evidence type="ECO:0000313" key="2">
    <source>
        <dbReference type="Proteomes" id="UP000321261"/>
    </source>
</evidence>
<protein>
    <submittedName>
        <fullName evidence="1">Uncharacterized protein</fullName>
    </submittedName>
</protein>
<dbReference type="AlphaFoldDB" id="A0A561SW01"/>
<evidence type="ECO:0000313" key="1">
    <source>
        <dbReference type="EMBL" id="TWF79043.1"/>
    </source>
</evidence>
<dbReference type="Proteomes" id="UP000321261">
    <property type="component" value="Unassembled WGS sequence"/>
</dbReference>
<accession>A0A561SW01</accession>
<keyword evidence="2" id="KW-1185">Reference proteome</keyword>
<sequence>MLIRRSYTTPFRGASMSFFRKARRQPSRHTELAELDQIAQQVSGRLSSGAPGTALDLARRELVPFALDCLARHDATVAAAPNVLWTCGEAALGGEQLDLTVHFWMRALQLAIVHDATEQPATPFPANDMLLRIFEAGKKQSDRLKPLADAPADRKIQMISELTWPYLRFATELHTSAADLMALLQRIDNTGVRLVALALADVTLDSEQFIPPHAVEGRLAAQETRFRLGVLLCEVEPRNYENADLHLRTGLTRLVEMERGSGAVDADRLTRALNALKHLLAGGGHFSPLLTLEMAFDGLQQFDNFTLEIPQDPIFQAGLKTRITLDGMVTGFSQRLGLVLDALDSNTPTRLDQIVGDQQ</sequence>
<organism evidence="1 2">
    <name type="scientific">Pseudonocardia hierapolitana</name>
    <dbReference type="NCBI Taxonomy" id="1128676"/>
    <lineage>
        <taxon>Bacteria</taxon>
        <taxon>Bacillati</taxon>
        <taxon>Actinomycetota</taxon>
        <taxon>Actinomycetes</taxon>
        <taxon>Pseudonocardiales</taxon>
        <taxon>Pseudonocardiaceae</taxon>
        <taxon>Pseudonocardia</taxon>
    </lineage>
</organism>
<dbReference type="EMBL" id="VIWU01000001">
    <property type="protein sequence ID" value="TWF79043.1"/>
    <property type="molecule type" value="Genomic_DNA"/>
</dbReference>
<reference evidence="1 2" key="1">
    <citation type="submission" date="2019-06" db="EMBL/GenBank/DDBJ databases">
        <title>Sequencing the genomes of 1000 actinobacteria strains.</title>
        <authorList>
            <person name="Klenk H.-P."/>
        </authorList>
    </citation>
    <scope>NUCLEOTIDE SEQUENCE [LARGE SCALE GENOMIC DNA]</scope>
    <source>
        <strain evidence="1 2">DSM 45671</strain>
    </source>
</reference>
<gene>
    <name evidence="1" type="ORF">FHX44_114969</name>
</gene>
<proteinExistence type="predicted"/>
<comment type="caution">
    <text evidence="1">The sequence shown here is derived from an EMBL/GenBank/DDBJ whole genome shotgun (WGS) entry which is preliminary data.</text>
</comment>
<name>A0A561SW01_9PSEU</name>